<protein>
    <submittedName>
        <fullName evidence="2">Small multi-drug export protein</fullName>
    </submittedName>
</protein>
<keyword evidence="1" id="KW-0472">Membrane</keyword>
<evidence type="ECO:0000313" key="2">
    <source>
        <dbReference type="EMBL" id="MFC5465023.1"/>
    </source>
</evidence>
<feature type="transmembrane region" description="Helical" evidence="1">
    <location>
        <begin position="89"/>
        <end position="110"/>
    </location>
</feature>
<keyword evidence="1" id="KW-0812">Transmembrane</keyword>
<dbReference type="EMBL" id="JBHSMC010000013">
    <property type="protein sequence ID" value="MFC5465023.1"/>
    <property type="molecule type" value="Genomic_DNA"/>
</dbReference>
<evidence type="ECO:0000313" key="3">
    <source>
        <dbReference type="Proteomes" id="UP001596147"/>
    </source>
</evidence>
<dbReference type="Pfam" id="PF06695">
    <property type="entry name" value="Sm_multidrug_ex"/>
    <property type="match status" value="1"/>
</dbReference>
<gene>
    <name evidence="2" type="ORF">ACFPM4_09680</name>
</gene>
<dbReference type="InterPro" id="IPR009577">
    <property type="entry name" value="Sm_multidrug_ex"/>
</dbReference>
<feature type="transmembrane region" description="Helical" evidence="1">
    <location>
        <begin position="33"/>
        <end position="57"/>
    </location>
</feature>
<organism evidence="2 3">
    <name type="scientific">Lederbergia graminis</name>
    <dbReference type="NCBI Taxonomy" id="735518"/>
    <lineage>
        <taxon>Bacteria</taxon>
        <taxon>Bacillati</taxon>
        <taxon>Bacillota</taxon>
        <taxon>Bacilli</taxon>
        <taxon>Bacillales</taxon>
        <taxon>Bacillaceae</taxon>
        <taxon>Lederbergia</taxon>
    </lineage>
</organism>
<comment type="caution">
    <text evidence="2">The sequence shown here is derived from an EMBL/GenBank/DDBJ whole genome shotgun (WGS) entry which is preliminary data.</text>
</comment>
<accession>A0ABW0LKD9</accession>
<sequence length="162" mass="17856">MKAIYGYVLVFILAAVPLFEAYGVIPIASLAGLSVIPVMIIGLLGNILTVFLVILFIDHIKNWRKKRKKGEETKESKRSARAEKLWKKYGLPGLAMLGPLLVGSHLTAIASMSFGGNKKRTFAWVSASITIWSIVFTVLLLSGVDLMGLEDRGIINYFQTND</sequence>
<dbReference type="RefSeq" id="WP_382350768.1">
    <property type="nucleotide sequence ID" value="NZ_JBHSMC010000013.1"/>
</dbReference>
<keyword evidence="1" id="KW-1133">Transmembrane helix</keyword>
<name>A0ABW0LKD9_9BACI</name>
<reference evidence="3" key="1">
    <citation type="journal article" date="2019" name="Int. J. Syst. Evol. Microbiol.">
        <title>The Global Catalogue of Microorganisms (GCM) 10K type strain sequencing project: providing services to taxonomists for standard genome sequencing and annotation.</title>
        <authorList>
            <consortium name="The Broad Institute Genomics Platform"/>
            <consortium name="The Broad Institute Genome Sequencing Center for Infectious Disease"/>
            <person name="Wu L."/>
            <person name="Ma J."/>
        </authorList>
    </citation>
    <scope>NUCLEOTIDE SEQUENCE [LARGE SCALE GENOMIC DNA]</scope>
    <source>
        <strain evidence="3">CGMCC 1.12237</strain>
    </source>
</reference>
<evidence type="ECO:0000256" key="1">
    <source>
        <dbReference type="SAM" id="Phobius"/>
    </source>
</evidence>
<dbReference type="Proteomes" id="UP001596147">
    <property type="component" value="Unassembled WGS sequence"/>
</dbReference>
<proteinExistence type="predicted"/>
<feature type="transmembrane region" description="Helical" evidence="1">
    <location>
        <begin position="122"/>
        <end position="144"/>
    </location>
</feature>
<keyword evidence="3" id="KW-1185">Reference proteome</keyword>